<dbReference type="InterPro" id="IPR000801">
    <property type="entry name" value="Esterase-like"/>
</dbReference>
<reference evidence="4 5" key="1">
    <citation type="journal article" date="2015" name="Genome Announc.">
        <title>Expanding the biotechnology potential of lactobacilli through comparative genomics of 213 strains and associated genera.</title>
        <authorList>
            <person name="Sun Z."/>
            <person name="Harris H.M."/>
            <person name="McCann A."/>
            <person name="Guo C."/>
            <person name="Argimon S."/>
            <person name="Zhang W."/>
            <person name="Yang X."/>
            <person name="Jeffery I.B."/>
            <person name="Cooney J.C."/>
            <person name="Kagawa T.F."/>
            <person name="Liu W."/>
            <person name="Song Y."/>
            <person name="Salvetti E."/>
            <person name="Wrobel A."/>
            <person name="Rasinkangas P."/>
            <person name="Parkhill J."/>
            <person name="Rea M.C."/>
            <person name="O'Sullivan O."/>
            <person name="Ritari J."/>
            <person name="Douillard F.P."/>
            <person name="Paul Ross R."/>
            <person name="Yang R."/>
            <person name="Briner A.E."/>
            <person name="Felis G.E."/>
            <person name="de Vos W.M."/>
            <person name="Barrangou R."/>
            <person name="Klaenhammer T.R."/>
            <person name="Caufield P.W."/>
            <person name="Cui Y."/>
            <person name="Zhang H."/>
            <person name="O'Toole P.W."/>
        </authorList>
    </citation>
    <scope>NUCLEOTIDE SEQUENCE [LARGE SCALE GENOMIC DNA]</scope>
    <source>
        <strain evidence="4 5">DSM 20515</strain>
    </source>
</reference>
<dbReference type="PROSITE" id="PS51257">
    <property type="entry name" value="PROKAR_LIPOPROTEIN"/>
    <property type="match status" value="1"/>
</dbReference>
<dbReference type="PANTHER" id="PTHR43037">
    <property type="entry name" value="UNNAMED PRODUCT-RELATED"/>
    <property type="match status" value="1"/>
</dbReference>
<dbReference type="InterPro" id="IPR029058">
    <property type="entry name" value="AB_hydrolase_fold"/>
</dbReference>
<evidence type="ECO:0000256" key="1">
    <source>
        <dbReference type="ARBA" id="ARBA00022729"/>
    </source>
</evidence>
<proteinExistence type="predicted"/>
<dbReference type="AlphaFoldDB" id="A0A0R2BN80"/>
<dbReference type="EMBL" id="AYYR01000009">
    <property type="protein sequence ID" value="KRM77673.1"/>
    <property type="molecule type" value="Genomic_DNA"/>
</dbReference>
<evidence type="ECO:0000256" key="2">
    <source>
        <dbReference type="SAM" id="MobiDB-lite"/>
    </source>
</evidence>
<feature type="compositionally biased region" description="Low complexity" evidence="2">
    <location>
        <begin position="30"/>
        <end position="45"/>
    </location>
</feature>
<name>A0A0R2BN80_SECCO</name>
<dbReference type="Pfam" id="PF00756">
    <property type="entry name" value="Esterase"/>
    <property type="match status" value="1"/>
</dbReference>
<dbReference type="Proteomes" id="UP000051845">
    <property type="component" value="Unassembled WGS sequence"/>
</dbReference>
<dbReference type="PANTHER" id="PTHR43037:SF1">
    <property type="entry name" value="BLL1128 PROTEIN"/>
    <property type="match status" value="1"/>
</dbReference>
<comment type="caution">
    <text evidence="4">The sequence shown here is derived from an EMBL/GenBank/DDBJ whole genome shotgun (WGS) entry which is preliminary data.</text>
</comment>
<organism evidence="4 5">
    <name type="scientific">Secundilactobacillus collinoides DSM 20515 = JCM 1123</name>
    <dbReference type="NCBI Taxonomy" id="1423733"/>
    <lineage>
        <taxon>Bacteria</taxon>
        <taxon>Bacillati</taxon>
        <taxon>Bacillota</taxon>
        <taxon>Bacilli</taxon>
        <taxon>Lactobacillales</taxon>
        <taxon>Lactobacillaceae</taxon>
        <taxon>Secundilactobacillus</taxon>
    </lineage>
</organism>
<dbReference type="InterPro" id="IPR050955">
    <property type="entry name" value="Plant_Biomass_Hydrol_Est"/>
</dbReference>
<evidence type="ECO:0000313" key="5">
    <source>
        <dbReference type="Proteomes" id="UP000051845"/>
    </source>
</evidence>
<dbReference type="PATRIC" id="fig|1423733.4.peg.3167"/>
<gene>
    <name evidence="4" type="ORF">FC82_GL003043</name>
</gene>
<evidence type="ECO:0000256" key="3">
    <source>
        <dbReference type="SAM" id="SignalP"/>
    </source>
</evidence>
<feature type="signal peptide" evidence="3">
    <location>
        <begin position="1"/>
        <end position="26"/>
    </location>
</feature>
<dbReference type="SUPFAM" id="SSF53474">
    <property type="entry name" value="alpha/beta-Hydrolases"/>
    <property type="match status" value="1"/>
</dbReference>
<protein>
    <recommendedName>
        <fullName evidence="6">Peptidase S9 prolyl oligopeptidase catalytic domain-containing protein</fullName>
    </recommendedName>
</protein>
<accession>A0A0R2BN80</accession>
<sequence length="329" mass="35734">MIIMKKQVLIGTALAFFLTLTLTACASSSSQNKASSSSASSSSSSKTFKKTDTNDATADSSLSTVLNETESKFTQASYKDSKTGVTLKYNLFVPANYSKRSSYPLLSFIPDDSVTGKSTKTGLSQGYGGTIWATPSEQKKHASFILVPVFSTSTVAGGVGQSGSSVVKKNVQTYLDLLSSLESKYSINKKRLYATGQSMGGMTMFYLNSHYPKLFAATLYVSSQWDVKQLAALKHQKFFYIVSSGDSQASSGQNDLINYLKKNNVAYTHETLSAAASAATKNKTVNQMLAKKDNANFLTWSNSSLGHMQSFNYGYTIPAVRDWLYNQSK</sequence>
<dbReference type="Gene3D" id="3.40.50.1820">
    <property type="entry name" value="alpha/beta hydrolase"/>
    <property type="match status" value="1"/>
</dbReference>
<keyword evidence="1 3" id="KW-0732">Signal</keyword>
<evidence type="ECO:0000313" key="4">
    <source>
        <dbReference type="EMBL" id="KRM77673.1"/>
    </source>
</evidence>
<evidence type="ECO:0008006" key="6">
    <source>
        <dbReference type="Google" id="ProtNLM"/>
    </source>
</evidence>
<feature type="region of interest" description="Disordered" evidence="2">
    <location>
        <begin position="30"/>
        <end position="60"/>
    </location>
</feature>
<feature type="chain" id="PRO_5006415447" description="Peptidase S9 prolyl oligopeptidase catalytic domain-containing protein" evidence="3">
    <location>
        <begin position="27"/>
        <end position="329"/>
    </location>
</feature>